<dbReference type="InterPro" id="IPR016032">
    <property type="entry name" value="Sig_transdc_resp-reg_C-effctor"/>
</dbReference>
<keyword evidence="6" id="KW-1185">Reference proteome</keyword>
<dbReference type="Proteomes" id="UP001501371">
    <property type="component" value="Unassembled WGS sequence"/>
</dbReference>
<accession>A0ABN1V2D8</accession>
<evidence type="ECO:0000313" key="6">
    <source>
        <dbReference type="Proteomes" id="UP001501371"/>
    </source>
</evidence>
<evidence type="ECO:0000313" key="5">
    <source>
        <dbReference type="EMBL" id="GAA1186099.1"/>
    </source>
</evidence>
<dbReference type="InterPro" id="IPR000792">
    <property type="entry name" value="Tscrpt_reg_LuxR_C"/>
</dbReference>
<evidence type="ECO:0000256" key="3">
    <source>
        <dbReference type="ARBA" id="ARBA00023163"/>
    </source>
</evidence>
<keyword evidence="2" id="KW-0238">DNA-binding</keyword>
<sequence length="386" mass="41547">MSQSTVDARSNRAELLARAERAPHALSMFADVSERLRRLLPYDAAVWRVTDPETGIMTAPVHAENIDDKGCANYWEIELFTERVNLYSELAQAPVPVAGLRASTAGDPGRSAVYRDFMCPRGLHDELRVVLRVGGRPQGTVSLFRSRGRRAFDSDDTAFVSSLVTPLAKRLRSYAEPRPAGPPPAVPNGADAAAGPGLLFFDPTGALVSVNDEARLFLAELPAGPSAPSALGLRVPAWLHTVATRARAASRERDRATARIRLRTRSGRWLVCHATCMRQADGSIGGSAVVLEPAKVSDVMPLVADACELSARELQVTSCVARGLSTEKIAAQLFLSPHTVRDHIKAIFEKTGVSSRGELVGLLFIDHYRPAVAGGEANDAASITKR</sequence>
<dbReference type="SUPFAM" id="SSF46894">
    <property type="entry name" value="C-terminal effector domain of the bipartite response regulators"/>
    <property type="match status" value="1"/>
</dbReference>
<proteinExistence type="predicted"/>
<evidence type="ECO:0000256" key="1">
    <source>
        <dbReference type="ARBA" id="ARBA00023015"/>
    </source>
</evidence>
<dbReference type="RefSeq" id="WP_344280825.1">
    <property type="nucleotide sequence ID" value="NZ_BAAAKV010000050.1"/>
</dbReference>
<dbReference type="InterPro" id="IPR029016">
    <property type="entry name" value="GAF-like_dom_sf"/>
</dbReference>
<dbReference type="SMART" id="SM00421">
    <property type="entry name" value="HTH_LUXR"/>
    <property type="match status" value="1"/>
</dbReference>
<dbReference type="Gene3D" id="1.10.10.10">
    <property type="entry name" value="Winged helix-like DNA-binding domain superfamily/Winged helix DNA-binding domain"/>
    <property type="match status" value="1"/>
</dbReference>
<name>A0ABN1V2D8_9ACTN</name>
<dbReference type="PRINTS" id="PR00038">
    <property type="entry name" value="HTHLUXR"/>
</dbReference>
<protein>
    <recommendedName>
        <fullName evidence="4">HTH luxR-type domain-containing protein</fullName>
    </recommendedName>
</protein>
<evidence type="ECO:0000256" key="2">
    <source>
        <dbReference type="ARBA" id="ARBA00023125"/>
    </source>
</evidence>
<dbReference type="PANTHER" id="PTHR44688">
    <property type="entry name" value="DNA-BINDING TRANSCRIPTIONAL ACTIVATOR DEVR_DOSR"/>
    <property type="match status" value="1"/>
</dbReference>
<keyword evidence="3" id="KW-0804">Transcription</keyword>
<dbReference type="PROSITE" id="PS00622">
    <property type="entry name" value="HTH_LUXR_1"/>
    <property type="match status" value="1"/>
</dbReference>
<reference evidence="5 6" key="1">
    <citation type="journal article" date="2019" name="Int. J. Syst. Evol. Microbiol.">
        <title>The Global Catalogue of Microorganisms (GCM) 10K type strain sequencing project: providing services to taxonomists for standard genome sequencing and annotation.</title>
        <authorList>
            <consortium name="The Broad Institute Genomics Platform"/>
            <consortium name="The Broad Institute Genome Sequencing Center for Infectious Disease"/>
            <person name="Wu L."/>
            <person name="Ma J."/>
        </authorList>
    </citation>
    <scope>NUCLEOTIDE SEQUENCE [LARGE SCALE GENOMIC DNA]</scope>
    <source>
        <strain evidence="5 6">JCM 12696</strain>
    </source>
</reference>
<dbReference type="EMBL" id="BAAAKV010000050">
    <property type="protein sequence ID" value="GAA1186099.1"/>
    <property type="molecule type" value="Genomic_DNA"/>
</dbReference>
<organism evidence="5 6">
    <name type="scientific">Streptomyces hebeiensis</name>
    <dbReference type="NCBI Taxonomy" id="229486"/>
    <lineage>
        <taxon>Bacteria</taxon>
        <taxon>Bacillati</taxon>
        <taxon>Actinomycetota</taxon>
        <taxon>Actinomycetes</taxon>
        <taxon>Kitasatosporales</taxon>
        <taxon>Streptomycetaceae</taxon>
        <taxon>Streptomyces</taxon>
    </lineage>
</organism>
<evidence type="ECO:0000259" key="4">
    <source>
        <dbReference type="PROSITE" id="PS50043"/>
    </source>
</evidence>
<comment type="caution">
    <text evidence="5">The sequence shown here is derived from an EMBL/GenBank/DDBJ whole genome shotgun (WGS) entry which is preliminary data.</text>
</comment>
<dbReference type="PANTHER" id="PTHR44688:SF16">
    <property type="entry name" value="DNA-BINDING TRANSCRIPTIONAL ACTIVATOR DEVR_DOSR"/>
    <property type="match status" value="1"/>
</dbReference>
<feature type="domain" description="HTH luxR-type" evidence="4">
    <location>
        <begin position="302"/>
        <end position="367"/>
    </location>
</feature>
<dbReference type="Gene3D" id="3.30.450.40">
    <property type="match status" value="1"/>
</dbReference>
<dbReference type="CDD" id="cd06170">
    <property type="entry name" value="LuxR_C_like"/>
    <property type="match status" value="1"/>
</dbReference>
<keyword evidence="1" id="KW-0805">Transcription regulation</keyword>
<dbReference type="InterPro" id="IPR036388">
    <property type="entry name" value="WH-like_DNA-bd_sf"/>
</dbReference>
<gene>
    <name evidence="5" type="ORF">GCM10009654_49580</name>
</gene>
<dbReference type="Pfam" id="PF00196">
    <property type="entry name" value="GerE"/>
    <property type="match status" value="1"/>
</dbReference>
<dbReference type="PROSITE" id="PS50043">
    <property type="entry name" value="HTH_LUXR_2"/>
    <property type="match status" value="1"/>
</dbReference>
<dbReference type="SUPFAM" id="SSF55781">
    <property type="entry name" value="GAF domain-like"/>
    <property type="match status" value="1"/>
</dbReference>